<name>A0A7W5H7U1_9BACT</name>
<dbReference type="AlphaFoldDB" id="A0A7W5H7U1"/>
<feature type="region of interest" description="Disordered" evidence="2">
    <location>
        <begin position="318"/>
        <end position="343"/>
    </location>
</feature>
<dbReference type="RefSeq" id="WP_184306900.1">
    <property type="nucleotide sequence ID" value="NZ_JACHXU010000018.1"/>
</dbReference>
<evidence type="ECO:0000256" key="1">
    <source>
        <dbReference type="ARBA" id="ARBA00022448"/>
    </source>
</evidence>
<dbReference type="GO" id="GO:0030313">
    <property type="term" value="C:cell envelope"/>
    <property type="evidence" value="ECO:0007669"/>
    <property type="project" value="TreeGrafter"/>
</dbReference>
<evidence type="ECO:0008006" key="5">
    <source>
        <dbReference type="Google" id="ProtNLM"/>
    </source>
</evidence>
<dbReference type="EMBL" id="JACHXU010000018">
    <property type="protein sequence ID" value="MBB3208749.1"/>
    <property type="molecule type" value="Genomic_DNA"/>
</dbReference>
<comment type="caution">
    <text evidence="3">The sequence shown here is derived from an EMBL/GenBank/DDBJ whole genome shotgun (WGS) entry which is preliminary data.</text>
</comment>
<accession>A0A7W5H7U1</accession>
<feature type="compositionally biased region" description="Basic and acidic residues" evidence="2">
    <location>
        <begin position="318"/>
        <end position="330"/>
    </location>
</feature>
<gene>
    <name evidence="3" type="ORF">FHS27_004582</name>
</gene>
<evidence type="ECO:0000313" key="3">
    <source>
        <dbReference type="EMBL" id="MBB3208749.1"/>
    </source>
</evidence>
<dbReference type="Proteomes" id="UP000536179">
    <property type="component" value="Unassembled WGS sequence"/>
</dbReference>
<dbReference type="InterPro" id="IPR051909">
    <property type="entry name" value="MFP_Cation_Efflux"/>
</dbReference>
<feature type="compositionally biased region" description="Polar residues" evidence="2">
    <location>
        <begin position="331"/>
        <end position="343"/>
    </location>
</feature>
<evidence type="ECO:0000256" key="2">
    <source>
        <dbReference type="SAM" id="MobiDB-lite"/>
    </source>
</evidence>
<sequence>MTATVASEPFLFTPGMSGIPSGAGSGAPYPGGTLGPTDGLVDQARQEISQIVREVAAAQRSDGGRDKYLRFLADRILRAMAAHGVVVWMSVDEQTDPTTSGESGRPFHYCAEHRLGTITDHHFDATATAVHDRLLIEVAGQNAPVVVPPTPGASDEDVPANPAEYPAAIVPVLVDPAAALPDFLIEVFLEPGGSPASQRGSLRFLAQMGELAGEFLRADQLRSLTRHLGAVKECNAVIDQMGRLTSTRAIEAAWVDATARLIHCPRVALVRVDRGRPRIVAVSHVDRIDQHSEAADAIRGAAETPLRNQKSFAFASLETERRGGADRRESSSNAPKSGVNSSPVAPRWVVAQRPESRWRLVLLEPVEEARQLKEPIPEVRMMLERLLVGGHQAWMAAHRVEAIPGGRFWNRLSATEDDEIDFASARDGKPGHARAIYSVARRRAGLITAIALTTILLLCLPIPSLIPATGLIRPLELDTYHAVTDATVEKLHVFHGQTVSAGDVLATLVSRDLTERKTTLLGRRAVLMQRRDQLNHALVASGNMTSGSGELQSDHEISEEIDAIDQQLDLIADSESDLILRARRDGRVDAWRLQERLAGRPLKRGDAVLNVIAEDTTWVVDATIPQRRVARVDQAIAVDSLTADVSTRWAPGDSHSATPHRFGPVVADPVDGTPGVILRLTLSAAPTLGDQPLTETPARVAIHCGQTSLGWFLFEDIASWVRTRIGVYL</sequence>
<protein>
    <recommendedName>
        <fullName evidence="5">Phytochrome sensor protein</fullName>
    </recommendedName>
</protein>
<evidence type="ECO:0000313" key="4">
    <source>
        <dbReference type="Proteomes" id="UP000536179"/>
    </source>
</evidence>
<proteinExistence type="predicted"/>
<dbReference type="PANTHER" id="PTHR30097:SF4">
    <property type="entry name" value="SLR6042 PROTEIN"/>
    <property type="match status" value="1"/>
</dbReference>
<reference evidence="3 4" key="1">
    <citation type="submission" date="2020-08" db="EMBL/GenBank/DDBJ databases">
        <title>Genomic Encyclopedia of Type Strains, Phase III (KMG-III): the genomes of soil and plant-associated and newly described type strains.</title>
        <authorList>
            <person name="Whitman W."/>
        </authorList>
    </citation>
    <scope>NUCLEOTIDE SEQUENCE [LARGE SCALE GENOMIC DNA]</scope>
    <source>
        <strain evidence="3 4">CECT 8075</strain>
    </source>
</reference>
<dbReference type="PANTHER" id="PTHR30097">
    <property type="entry name" value="CATION EFFLUX SYSTEM PROTEIN CUSB"/>
    <property type="match status" value="1"/>
</dbReference>
<keyword evidence="1" id="KW-0813">Transport</keyword>
<organism evidence="3 4">
    <name type="scientific">Aporhodopirellula rubra</name>
    <dbReference type="NCBI Taxonomy" id="980271"/>
    <lineage>
        <taxon>Bacteria</taxon>
        <taxon>Pseudomonadati</taxon>
        <taxon>Planctomycetota</taxon>
        <taxon>Planctomycetia</taxon>
        <taxon>Pirellulales</taxon>
        <taxon>Pirellulaceae</taxon>
        <taxon>Aporhodopirellula</taxon>
    </lineage>
</organism>
<dbReference type="GO" id="GO:0060003">
    <property type="term" value="P:copper ion export"/>
    <property type="evidence" value="ECO:0007669"/>
    <property type="project" value="TreeGrafter"/>
</dbReference>
<dbReference type="GO" id="GO:0015679">
    <property type="term" value="P:plasma membrane copper ion transport"/>
    <property type="evidence" value="ECO:0007669"/>
    <property type="project" value="TreeGrafter"/>
</dbReference>
<keyword evidence="4" id="KW-1185">Reference proteome</keyword>